<feature type="transmembrane region" description="Helical" evidence="6">
    <location>
        <begin position="12"/>
        <end position="35"/>
    </location>
</feature>
<comment type="subcellular location">
    <subcellularLocation>
        <location evidence="1">Membrane</location>
        <topology evidence="1">Single-pass type II membrane protein</topology>
    </subcellularLocation>
</comment>
<name>A0A9N7R9K6_STRHE</name>
<dbReference type="EMBL" id="CACSLK010016925">
    <property type="protein sequence ID" value="CAA0818245.1"/>
    <property type="molecule type" value="Genomic_DNA"/>
</dbReference>
<evidence type="ECO:0000256" key="5">
    <source>
        <dbReference type="ARBA" id="ARBA00023180"/>
    </source>
</evidence>
<keyword evidence="6" id="KW-0812">Transmembrane</keyword>
<evidence type="ECO:0000313" key="8">
    <source>
        <dbReference type="Proteomes" id="UP001153555"/>
    </source>
</evidence>
<evidence type="ECO:0000256" key="2">
    <source>
        <dbReference type="ARBA" id="ARBA00022676"/>
    </source>
</evidence>
<dbReference type="OrthoDB" id="2019572at2759"/>
<keyword evidence="6" id="KW-1133">Transmembrane helix</keyword>
<dbReference type="Pfam" id="PF02485">
    <property type="entry name" value="Branch"/>
    <property type="match status" value="1"/>
</dbReference>
<dbReference type="GO" id="GO:0016020">
    <property type="term" value="C:membrane"/>
    <property type="evidence" value="ECO:0007669"/>
    <property type="project" value="UniProtKB-SubCell"/>
</dbReference>
<dbReference type="Proteomes" id="UP001153555">
    <property type="component" value="Unassembled WGS sequence"/>
</dbReference>
<dbReference type="GO" id="GO:0015020">
    <property type="term" value="F:glucuronosyltransferase activity"/>
    <property type="evidence" value="ECO:0007669"/>
    <property type="project" value="InterPro"/>
</dbReference>
<evidence type="ECO:0000256" key="3">
    <source>
        <dbReference type="ARBA" id="ARBA00022679"/>
    </source>
</evidence>
<keyword evidence="3" id="KW-0808">Transferase</keyword>
<evidence type="ECO:0000313" key="7">
    <source>
        <dbReference type="EMBL" id="CAA0818245.1"/>
    </source>
</evidence>
<reference evidence="7" key="1">
    <citation type="submission" date="2019-12" db="EMBL/GenBank/DDBJ databases">
        <authorList>
            <person name="Scholes J."/>
        </authorList>
    </citation>
    <scope>NUCLEOTIDE SEQUENCE</scope>
</reference>
<accession>A0A9N7R9K6</accession>
<protein>
    <submittedName>
        <fullName evidence="7">Core-2/I-branching beta-1-6-N-acetylglucosaminyltransferase family protein</fullName>
    </submittedName>
</protein>
<keyword evidence="5" id="KW-0325">Glycoprotein</keyword>
<dbReference type="PANTHER" id="PTHR45719">
    <property type="entry name" value="GLYCOSYLTRANSFERASE"/>
    <property type="match status" value="1"/>
</dbReference>
<evidence type="ECO:0000256" key="1">
    <source>
        <dbReference type="ARBA" id="ARBA00004606"/>
    </source>
</evidence>
<comment type="caution">
    <text evidence="7">The sequence shown here is derived from an EMBL/GenBank/DDBJ whole genome shotgun (WGS) entry which is preliminary data.</text>
</comment>
<evidence type="ECO:0000256" key="6">
    <source>
        <dbReference type="SAM" id="Phobius"/>
    </source>
</evidence>
<organism evidence="7 8">
    <name type="scientific">Striga hermonthica</name>
    <name type="common">Purple witchweed</name>
    <name type="synonym">Buchnera hermonthica</name>
    <dbReference type="NCBI Taxonomy" id="68872"/>
    <lineage>
        <taxon>Eukaryota</taxon>
        <taxon>Viridiplantae</taxon>
        <taxon>Streptophyta</taxon>
        <taxon>Embryophyta</taxon>
        <taxon>Tracheophyta</taxon>
        <taxon>Spermatophyta</taxon>
        <taxon>Magnoliopsida</taxon>
        <taxon>eudicotyledons</taxon>
        <taxon>Gunneridae</taxon>
        <taxon>Pentapetalae</taxon>
        <taxon>asterids</taxon>
        <taxon>lamiids</taxon>
        <taxon>Lamiales</taxon>
        <taxon>Orobanchaceae</taxon>
        <taxon>Buchnereae</taxon>
        <taxon>Striga</taxon>
    </lineage>
</organism>
<dbReference type="PANTHER" id="PTHR45719:SF10">
    <property type="entry name" value="CORE-2_I-BRANCHING BETA-1,6-N-ACETYLGLUCOSAMINYLTRANSFERASE FAMILY PROTEIN"/>
    <property type="match status" value="1"/>
</dbReference>
<keyword evidence="4 6" id="KW-0472">Membrane</keyword>
<dbReference type="InterPro" id="IPR044610">
    <property type="entry name" value="GLCAT14A/B/C"/>
</dbReference>
<evidence type="ECO:0000256" key="4">
    <source>
        <dbReference type="ARBA" id="ARBA00023136"/>
    </source>
</evidence>
<dbReference type="AlphaFoldDB" id="A0A9N7R9K6"/>
<keyword evidence="2" id="KW-0328">Glycosyltransferase</keyword>
<gene>
    <name evidence="7" type="ORF">SHERM_01108</name>
</gene>
<keyword evidence="8" id="KW-1185">Reference proteome</keyword>
<proteinExistence type="predicted"/>
<dbReference type="InterPro" id="IPR003406">
    <property type="entry name" value="Glyco_trans_14"/>
</dbReference>
<sequence length="422" mass="46541">MHHHQPPPATTTSAVPSLYILLGTALFSVLLVLSLTTAPAPPPAPTQPHPSLFPHRLFILNGINTTSAAGESQPPPPAPSLAYFISGSAKDSVRVVRLLHAIYHPRNHYLLHLDTSASQTDRDALAVTVQSVPIFKAAQNVHVIGKADNVFSGGPSDLSSTLHGASVLLHVSTNWDWFINLSAADYPLITQDDLLHVLSYLPKDLNFVNYTGYIGWRESRKLKPIVVDQALFLSESSEMFFATQKRPLPDAYRLFTGSSSAMLSRKFIEYCIVGMDNLPRTLLMYLSNTPTSSSVYFPTVLCNIPRFNRTTFNFSLRHLSLDSRHRPRFLNSTDFDSVIESGNAFAGPFHPDDPILDHLDRVILGRDAGKTVPGGWCLGESREDRCDIWGDANVLRPGPGATRLEGRFVRTLSSETGRCVEE</sequence>